<evidence type="ECO:0000313" key="5">
    <source>
        <dbReference type="Proteomes" id="UP000440578"/>
    </source>
</evidence>
<evidence type="ECO:0000256" key="2">
    <source>
        <dbReference type="SAM" id="MobiDB-lite"/>
    </source>
</evidence>
<dbReference type="Pfam" id="PF00168">
    <property type="entry name" value="C2"/>
    <property type="match status" value="1"/>
</dbReference>
<accession>A0A6A4VIT0</accession>
<protein>
    <submittedName>
        <fullName evidence="4">Coiled-coil and C2 domain-containing protein 1-like</fullName>
    </submittedName>
</protein>
<comment type="caution">
    <text evidence="4">The sequence shown here is derived from an EMBL/GenBank/DDBJ whole genome shotgun (WGS) entry which is preliminary data.</text>
</comment>
<sequence>MTSNSSTMVIQFGDGTYGLMSVGGADMAGLADDGELDVSDAALEDELAQLLSGAEIQAPRRPKPKTAVPADQLAAMTAACMKDDDEISDVDENDPDLLAELMAVSGDDAAPTPPPVTSPARAAPPPPVPKRAAPPAPGPAAAPAPAPAPAPASDMATLLLERLEMYRVAEANAKEAGQTSRARRFVRGLKTLEDLLKRARAGRAIDEEDIPPPVYTAAAHSTPAAPAPAQSPPAAPAGEQADAPPPAENAPSPSKAPRPDEPAPSPSVHPRLGEVQDRMGQYKHAAVLAKKAGDKETALQYVRVVKAFEQVIAAMEAGETVDLSDMPPPPPSAAPAAAEGSSSSGGRPPLRRRSTRGGIPLDEPVVVPEGGPPPADPSLYNAPPPPTTVLDALHQRLERYKQEETEAKESGSGSKARRYGRICKQYTDAIRRHQAGKPVAFDELPTPPAAAAAAAAEKPSPAGAKAGVTRQKSIGQQTRQQKQRAFLDHRRKLFLQAALQAKKDGDKAAALEYLRSAKGFEPLLEATENGLPVNMDTLPIPPQERAKATTADFEVVSREEAMDASATGDDAELAELFQKLEADLVRQATVCQTNRDHYQSLGEVAEANKFDRLAQNCLKDLDALRHAYRRGDFVPKFHYETREFQIVKACTDLNSNDLEMTIVRGVNYNVSNPKDVDTYVKWEFPWPQEAPTYDKTGKVKNTNNPEYDAKFMIAIDRSSRSMMRIFRRQSIKCEVWERGARWRRCRSPCCSIGSHLFGWTDQLIGTAQVKLEDLQDKCVVHKAYNVSTYVRCRPKGLQREYLHAVSSKRPTT</sequence>
<proteinExistence type="inferred from homology"/>
<gene>
    <name evidence="4" type="primary">l(2)gd1</name>
    <name evidence="4" type="ORF">FJT64_012405</name>
</gene>
<dbReference type="PANTHER" id="PTHR13076">
    <property type="entry name" value="COILED-COIL AND C2 DOMAIN-CONTAINING PROTEIN 1-LIKE"/>
    <property type="match status" value="1"/>
</dbReference>
<reference evidence="4 5" key="1">
    <citation type="submission" date="2019-07" db="EMBL/GenBank/DDBJ databases">
        <title>Draft genome assembly of a fouling barnacle, Amphibalanus amphitrite (Darwin, 1854): The first reference genome for Thecostraca.</title>
        <authorList>
            <person name="Kim W."/>
        </authorList>
    </citation>
    <scope>NUCLEOTIDE SEQUENCE [LARGE SCALE GENOMIC DNA]</scope>
    <source>
        <strain evidence="4">SNU_AA5</strain>
        <tissue evidence="4">Soma without cirri and trophi</tissue>
    </source>
</reference>
<dbReference type="SUPFAM" id="SSF49562">
    <property type="entry name" value="C2 domain (Calcium/lipid-binding domain, CaLB)"/>
    <property type="match status" value="1"/>
</dbReference>
<comment type="similarity">
    <text evidence="1">Belongs to the CC2D1 family.</text>
</comment>
<dbReference type="AlphaFoldDB" id="A0A6A4VIT0"/>
<feature type="compositionally biased region" description="Low complexity" evidence="2">
    <location>
        <begin position="334"/>
        <end position="348"/>
    </location>
</feature>
<dbReference type="SMART" id="SM00239">
    <property type="entry name" value="C2"/>
    <property type="match status" value="1"/>
</dbReference>
<dbReference type="InterPro" id="IPR000008">
    <property type="entry name" value="C2_dom"/>
</dbReference>
<evidence type="ECO:0000256" key="1">
    <source>
        <dbReference type="ARBA" id="ARBA00010672"/>
    </source>
</evidence>
<feature type="domain" description="C2" evidence="3">
    <location>
        <begin position="629"/>
        <end position="784"/>
    </location>
</feature>
<dbReference type="GO" id="GO:0001227">
    <property type="term" value="F:DNA-binding transcription repressor activity, RNA polymerase II-specific"/>
    <property type="evidence" value="ECO:0007669"/>
    <property type="project" value="InterPro"/>
</dbReference>
<feature type="compositionally biased region" description="Pro residues" evidence="2">
    <location>
        <begin position="370"/>
        <end position="387"/>
    </location>
</feature>
<dbReference type="InterPro" id="IPR039725">
    <property type="entry name" value="CC2D1A/B"/>
</dbReference>
<feature type="compositionally biased region" description="Polar residues" evidence="2">
    <location>
        <begin position="470"/>
        <end position="480"/>
    </location>
</feature>
<dbReference type="Proteomes" id="UP000440578">
    <property type="component" value="Unassembled WGS sequence"/>
</dbReference>
<dbReference type="EMBL" id="VIIS01002036">
    <property type="protein sequence ID" value="KAF0289351.1"/>
    <property type="molecule type" value="Genomic_DNA"/>
</dbReference>
<dbReference type="Pfam" id="PF21528">
    <property type="entry name" value="CC2D1A-B_DM14"/>
    <property type="match status" value="3"/>
</dbReference>
<dbReference type="Gene3D" id="2.60.40.150">
    <property type="entry name" value="C2 domain"/>
    <property type="match status" value="1"/>
</dbReference>
<dbReference type="OrthoDB" id="19996at2759"/>
<organism evidence="4 5">
    <name type="scientific">Amphibalanus amphitrite</name>
    <name type="common">Striped barnacle</name>
    <name type="synonym">Balanus amphitrite</name>
    <dbReference type="NCBI Taxonomy" id="1232801"/>
    <lineage>
        <taxon>Eukaryota</taxon>
        <taxon>Metazoa</taxon>
        <taxon>Ecdysozoa</taxon>
        <taxon>Arthropoda</taxon>
        <taxon>Crustacea</taxon>
        <taxon>Multicrustacea</taxon>
        <taxon>Cirripedia</taxon>
        <taxon>Thoracica</taxon>
        <taxon>Thoracicalcarea</taxon>
        <taxon>Balanomorpha</taxon>
        <taxon>Balanoidea</taxon>
        <taxon>Balanidae</taxon>
        <taxon>Amphibalaninae</taxon>
        <taxon>Amphibalanus</taxon>
    </lineage>
</organism>
<feature type="compositionally biased region" description="Low complexity" evidence="2">
    <location>
        <begin position="450"/>
        <end position="467"/>
    </location>
</feature>
<keyword evidence="5" id="KW-1185">Reference proteome</keyword>
<feature type="region of interest" description="Disordered" evidence="2">
    <location>
        <begin position="106"/>
        <end position="153"/>
    </location>
</feature>
<evidence type="ECO:0000259" key="3">
    <source>
        <dbReference type="PROSITE" id="PS50004"/>
    </source>
</evidence>
<feature type="region of interest" description="Disordered" evidence="2">
    <location>
        <begin position="203"/>
        <end position="272"/>
    </location>
</feature>
<feature type="compositionally biased region" description="Pro residues" evidence="2">
    <location>
        <begin position="225"/>
        <end position="235"/>
    </location>
</feature>
<feature type="region of interest" description="Disordered" evidence="2">
    <location>
        <begin position="321"/>
        <end position="389"/>
    </location>
</feature>
<name>A0A6A4VIT0_AMPAM</name>
<dbReference type="PANTHER" id="PTHR13076:SF9">
    <property type="entry name" value="COILED-COIL AND C2 DOMAIN-CONTAINING PROTEIN 1-LIKE"/>
    <property type="match status" value="1"/>
</dbReference>
<evidence type="ECO:0000313" key="4">
    <source>
        <dbReference type="EMBL" id="KAF0289351.1"/>
    </source>
</evidence>
<dbReference type="InterPro" id="IPR006608">
    <property type="entry name" value="CC2D1A/B_DM14"/>
</dbReference>
<dbReference type="InterPro" id="IPR035892">
    <property type="entry name" value="C2_domain_sf"/>
</dbReference>
<dbReference type="PROSITE" id="PS50004">
    <property type="entry name" value="C2"/>
    <property type="match status" value="1"/>
</dbReference>
<dbReference type="SMART" id="SM00685">
    <property type="entry name" value="DM14"/>
    <property type="match status" value="4"/>
</dbReference>
<feature type="region of interest" description="Disordered" evidence="2">
    <location>
        <begin position="450"/>
        <end position="480"/>
    </location>
</feature>
<feature type="compositionally biased region" description="Pro residues" evidence="2">
    <location>
        <begin position="111"/>
        <end position="150"/>
    </location>
</feature>